<organism evidence="1 2">
    <name type="scientific">Rhodovibrio sodomensis</name>
    <dbReference type="NCBI Taxonomy" id="1088"/>
    <lineage>
        <taxon>Bacteria</taxon>
        <taxon>Pseudomonadati</taxon>
        <taxon>Pseudomonadota</taxon>
        <taxon>Alphaproteobacteria</taxon>
        <taxon>Rhodospirillales</taxon>
        <taxon>Rhodovibrionaceae</taxon>
        <taxon>Rhodovibrio</taxon>
    </lineage>
</organism>
<keyword evidence="2" id="KW-1185">Reference proteome</keyword>
<name>A0ABS1DIJ4_9PROT</name>
<protein>
    <recommendedName>
        <fullName evidence="3">ABC transporter domain-containing protein</fullName>
    </recommendedName>
</protein>
<dbReference type="Proteomes" id="UP001296873">
    <property type="component" value="Unassembled WGS sequence"/>
</dbReference>
<reference evidence="1 2" key="1">
    <citation type="journal article" date="2020" name="Microorganisms">
        <title>Osmotic Adaptation and Compatible Solute Biosynthesis of Phototrophic Bacteria as Revealed from Genome Analyses.</title>
        <authorList>
            <person name="Imhoff J.F."/>
            <person name="Rahn T."/>
            <person name="Kunzel S."/>
            <person name="Keller A."/>
            <person name="Neulinger S.C."/>
        </authorList>
    </citation>
    <scope>NUCLEOTIDE SEQUENCE [LARGE SCALE GENOMIC DNA]</scope>
    <source>
        <strain evidence="1 2">DSM 9895</strain>
    </source>
</reference>
<comment type="caution">
    <text evidence="1">The sequence shown here is derived from an EMBL/GenBank/DDBJ whole genome shotgun (WGS) entry which is preliminary data.</text>
</comment>
<dbReference type="EMBL" id="NRRL01000045">
    <property type="protein sequence ID" value="MBK1669333.1"/>
    <property type="molecule type" value="Genomic_DNA"/>
</dbReference>
<proteinExistence type="predicted"/>
<evidence type="ECO:0008006" key="3">
    <source>
        <dbReference type="Google" id="ProtNLM"/>
    </source>
</evidence>
<accession>A0ABS1DIJ4</accession>
<evidence type="ECO:0000313" key="1">
    <source>
        <dbReference type="EMBL" id="MBK1669333.1"/>
    </source>
</evidence>
<sequence length="63" mass="6639">MVVPALSGGQRQRVALAACVAVMERGHLPQVAPATAERSPLEEGQAVRLTVRGGWLIPRPDPA</sequence>
<dbReference type="RefSeq" id="WP_200341665.1">
    <property type="nucleotide sequence ID" value="NZ_NRRL01000045.1"/>
</dbReference>
<evidence type="ECO:0000313" key="2">
    <source>
        <dbReference type="Proteomes" id="UP001296873"/>
    </source>
</evidence>
<gene>
    <name evidence="1" type="ORF">CKO28_14945</name>
</gene>